<evidence type="ECO:0000256" key="9">
    <source>
        <dbReference type="ARBA" id="ARBA00023065"/>
    </source>
</evidence>
<evidence type="ECO:0000256" key="2">
    <source>
        <dbReference type="ARBA" id="ARBA00004651"/>
    </source>
</evidence>
<evidence type="ECO:0000313" key="16">
    <source>
        <dbReference type="Proteomes" id="UP001199044"/>
    </source>
</evidence>
<evidence type="ECO:0000256" key="10">
    <source>
        <dbReference type="ARBA" id="ARBA00023112"/>
    </source>
</evidence>
<keyword evidence="16" id="KW-1185">Reference proteome</keyword>
<evidence type="ECO:0000256" key="6">
    <source>
        <dbReference type="ARBA" id="ARBA00022596"/>
    </source>
</evidence>
<proteinExistence type="inferred from homology"/>
<reference evidence="16" key="1">
    <citation type="submission" date="2023-07" db="EMBL/GenBank/DDBJ databases">
        <title>Molecular identification of indigenous halophilic bacteria isolated from red sea cost, biodegradation of synthetic dyes and assessment of degraded metabolite toxicity.</title>
        <authorList>
            <person name="Chaieb K."/>
            <person name="Altayb H.N."/>
        </authorList>
    </citation>
    <scope>NUCLEOTIDE SEQUENCE [LARGE SCALE GENOMIC DNA]</scope>
    <source>
        <strain evidence="16">K20</strain>
    </source>
</reference>
<comment type="similarity">
    <text evidence="13">Belongs to the NiCoT transporter (TC 2.A.52) family.</text>
</comment>
<evidence type="ECO:0000256" key="14">
    <source>
        <dbReference type="SAM" id="MobiDB-lite"/>
    </source>
</evidence>
<comment type="function">
    <text evidence="1">Efflux system for nickel and cobalt.</text>
</comment>
<feature type="compositionally biased region" description="Basic residues" evidence="14">
    <location>
        <begin position="212"/>
        <end position="223"/>
    </location>
</feature>
<keyword evidence="10" id="KW-0921">Nickel transport</keyword>
<keyword evidence="5" id="KW-1003">Cell membrane</keyword>
<comment type="subcellular location">
    <subcellularLocation>
        <location evidence="2 13">Cell membrane</location>
        <topology evidence="2 13">Multi-pass membrane protein</topology>
    </subcellularLocation>
</comment>
<feature type="transmembrane region" description="Helical" evidence="13">
    <location>
        <begin position="25"/>
        <end position="46"/>
    </location>
</feature>
<dbReference type="Pfam" id="PF03824">
    <property type="entry name" value="NicO"/>
    <property type="match status" value="1"/>
</dbReference>
<evidence type="ECO:0000256" key="7">
    <source>
        <dbReference type="ARBA" id="ARBA00022692"/>
    </source>
</evidence>
<evidence type="ECO:0000256" key="13">
    <source>
        <dbReference type="RuleBase" id="RU362101"/>
    </source>
</evidence>
<keyword evidence="7 13" id="KW-0812">Transmembrane</keyword>
<evidence type="ECO:0000256" key="11">
    <source>
        <dbReference type="ARBA" id="ARBA00023136"/>
    </source>
</evidence>
<feature type="transmembrane region" description="Helical" evidence="13">
    <location>
        <begin position="252"/>
        <end position="274"/>
    </location>
</feature>
<keyword evidence="8 13" id="KW-1133">Transmembrane helix</keyword>
<keyword evidence="6" id="KW-0533">Nickel</keyword>
<keyword evidence="3" id="KW-0171">Cobalt transport</keyword>
<evidence type="ECO:0000256" key="4">
    <source>
        <dbReference type="ARBA" id="ARBA00022448"/>
    </source>
</evidence>
<feature type="transmembrane region" description="Helical" evidence="13">
    <location>
        <begin position="280"/>
        <end position="306"/>
    </location>
</feature>
<keyword evidence="4 13" id="KW-0813">Transport</keyword>
<feature type="compositionally biased region" description="Basic residues" evidence="14">
    <location>
        <begin position="190"/>
        <end position="200"/>
    </location>
</feature>
<feature type="region of interest" description="Disordered" evidence="14">
    <location>
        <begin position="190"/>
        <end position="237"/>
    </location>
</feature>
<feature type="transmembrane region" description="Helical" evidence="13">
    <location>
        <begin position="326"/>
        <end position="347"/>
    </location>
</feature>
<dbReference type="EMBL" id="JAIWIU010000004">
    <property type="protein sequence ID" value="MCA2014594.1"/>
    <property type="molecule type" value="Genomic_DNA"/>
</dbReference>
<feature type="transmembrane region" description="Helical" evidence="13">
    <location>
        <begin position="162"/>
        <end position="181"/>
    </location>
</feature>
<feature type="transmembrane region" description="Helical" evidence="13">
    <location>
        <begin position="116"/>
        <end position="142"/>
    </location>
</feature>
<evidence type="ECO:0000256" key="5">
    <source>
        <dbReference type="ARBA" id="ARBA00022475"/>
    </source>
</evidence>
<dbReference type="PANTHER" id="PTHR40659:SF1">
    <property type="entry name" value="NICKEL_COBALT EFFLUX SYSTEM RCNA"/>
    <property type="match status" value="1"/>
</dbReference>
<keyword evidence="9" id="KW-0406">Ion transport</keyword>
<protein>
    <recommendedName>
        <fullName evidence="13">Nickel/cobalt efflux system</fullName>
    </recommendedName>
</protein>
<dbReference type="InterPro" id="IPR051224">
    <property type="entry name" value="NiCoT_RcnA"/>
</dbReference>
<evidence type="ECO:0000256" key="3">
    <source>
        <dbReference type="ARBA" id="ARBA00022426"/>
    </source>
</evidence>
<name>A0ABS7YG08_9VIBR</name>
<evidence type="ECO:0000256" key="8">
    <source>
        <dbReference type="ARBA" id="ARBA00022989"/>
    </source>
</evidence>
<organism evidence="15 16">
    <name type="scientific">Vibrio tritonius</name>
    <dbReference type="NCBI Taxonomy" id="1435069"/>
    <lineage>
        <taxon>Bacteria</taxon>
        <taxon>Pseudomonadati</taxon>
        <taxon>Pseudomonadota</taxon>
        <taxon>Gammaproteobacteria</taxon>
        <taxon>Vibrionales</taxon>
        <taxon>Vibrionaceae</taxon>
        <taxon>Vibrio</taxon>
    </lineage>
</organism>
<dbReference type="RefSeq" id="WP_225249221.1">
    <property type="nucleotide sequence ID" value="NZ_JAIWIU010000004.1"/>
</dbReference>
<accession>A0ABS7YG08</accession>
<comment type="caution">
    <text evidence="15">The sequence shown here is derived from an EMBL/GenBank/DDBJ whole genome shotgun (WGS) entry which is preliminary data.</text>
</comment>
<dbReference type="Proteomes" id="UP001199044">
    <property type="component" value="Unassembled WGS sequence"/>
</dbReference>
<dbReference type="PANTHER" id="PTHR40659">
    <property type="entry name" value="NICKEL/COBALT EFFLUX SYSTEM RCNA"/>
    <property type="match status" value="1"/>
</dbReference>
<evidence type="ECO:0000256" key="1">
    <source>
        <dbReference type="ARBA" id="ARBA00002510"/>
    </source>
</evidence>
<feature type="compositionally biased region" description="Basic and acidic residues" evidence="14">
    <location>
        <begin position="201"/>
        <end position="211"/>
    </location>
</feature>
<dbReference type="InterPro" id="IPR011541">
    <property type="entry name" value="Ni/Co_transpt_high_affinity"/>
</dbReference>
<evidence type="ECO:0000313" key="15">
    <source>
        <dbReference type="EMBL" id="MCA2014594.1"/>
    </source>
</evidence>
<gene>
    <name evidence="15" type="ORF">LDJ79_00630</name>
</gene>
<keyword evidence="11 13" id="KW-0472">Membrane</keyword>
<sequence>MAQHHAHHSPDKSALSARYLTPARLVTLTTVVLALAVIVHLIYQWWPHLLMISIQWQRSSVEQISDLIYSATQDPSAMWSLVEISFLYGIFHSIGPGHGKLIVSSYLATNPAKINTALWITVISALVQALVAIAIVSVFLFVMHLTMHHVNQFVEQIFNVSYLGVLLIGAVIFYQGTRYFWQQLAKRKQHGEHSHKHKHEHEHEHEHEQHHSHSHSSQAHHHQHSNDGTCSCGHKHSASPQELNHASTLKEYAAIIASIGIRPCTGAILVLFFANLANVYWLGVASAILMAVGTAFTTSTIALLTVSGRKVVQHYLTANSQSSFPWVWPLVRLFCGLALIIVSYLLAHQSGFGVSPVFNVR</sequence>
<evidence type="ECO:0000256" key="12">
    <source>
        <dbReference type="ARBA" id="ARBA00023285"/>
    </source>
</evidence>
<keyword evidence="12" id="KW-0170">Cobalt</keyword>